<proteinExistence type="inferred from homology"/>
<organism evidence="11 12">
    <name type="scientific">Nitrincola lacisaponensis</name>
    <dbReference type="NCBI Taxonomy" id="267850"/>
    <lineage>
        <taxon>Bacteria</taxon>
        <taxon>Pseudomonadati</taxon>
        <taxon>Pseudomonadota</taxon>
        <taxon>Gammaproteobacteria</taxon>
        <taxon>Oceanospirillales</taxon>
        <taxon>Oceanospirillaceae</taxon>
        <taxon>Nitrincola</taxon>
    </lineage>
</organism>
<keyword evidence="12" id="KW-1185">Reference proteome</keyword>
<dbReference type="EMBL" id="JMSZ01000028">
    <property type="protein sequence ID" value="KDE39603.1"/>
    <property type="molecule type" value="Genomic_DNA"/>
</dbReference>
<dbReference type="GO" id="GO:0015031">
    <property type="term" value="P:protein transport"/>
    <property type="evidence" value="ECO:0007669"/>
    <property type="project" value="UniProtKB-KW"/>
</dbReference>
<keyword evidence="11" id="KW-0282">Flagellum</keyword>
<dbReference type="InterPro" id="IPR051472">
    <property type="entry name" value="T3SS_Stator/FliH"/>
</dbReference>
<evidence type="ECO:0000313" key="12">
    <source>
        <dbReference type="Proteomes" id="UP000027318"/>
    </source>
</evidence>
<dbReference type="GO" id="GO:0071973">
    <property type="term" value="P:bacterial-type flagellum-dependent cell motility"/>
    <property type="evidence" value="ECO:0007669"/>
    <property type="project" value="InterPro"/>
</dbReference>
<evidence type="ECO:0000256" key="2">
    <source>
        <dbReference type="ARBA" id="ARBA00004496"/>
    </source>
</evidence>
<evidence type="ECO:0000256" key="6">
    <source>
        <dbReference type="ARBA" id="ARBA00022490"/>
    </source>
</evidence>
<evidence type="ECO:0000256" key="1">
    <source>
        <dbReference type="ARBA" id="ARBA00003041"/>
    </source>
</evidence>
<evidence type="ECO:0000256" key="9">
    <source>
        <dbReference type="ARBA" id="ARBA00023225"/>
    </source>
</evidence>
<evidence type="ECO:0000313" key="11">
    <source>
        <dbReference type="EMBL" id="KDE39603.1"/>
    </source>
</evidence>
<evidence type="ECO:0000256" key="4">
    <source>
        <dbReference type="ARBA" id="ARBA00016507"/>
    </source>
</evidence>
<evidence type="ECO:0000256" key="3">
    <source>
        <dbReference type="ARBA" id="ARBA00006602"/>
    </source>
</evidence>
<keyword evidence="8" id="KW-0653">Protein transport</keyword>
<comment type="function">
    <text evidence="1">Needed for flagellar regrowth and assembly.</text>
</comment>
<name>A0A063XZS3_9GAMM</name>
<reference evidence="11 12" key="1">
    <citation type="journal article" date="2005" name="Int. J. Syst. Evol. Microbiol.">
        <title>Nitrincola lacisaponensis gen. nov., sp. nov., a novel alkaliphilic bacterium isolated from an alkaline, saline lake.</title>
        <authorList>
            <person name="Dimitriu P.A."/>
            <person name="Shukla S.K."/>
            <person name="Conradt J."/>
            <person name="Marquez M.C."/>
            <person name="Ventosa A."/>
            <person name="Maglia A."/>
            <person name="Peyton B.M."/>
            <person name="Pinkart H.C."/>
            <person name="Mormile M.R."/>
        </authorList>
    </citation>
    <scope>NUCLEOTIDE SEQUENCE [LARGE SCALE GENOMIC DNA]</scope>
    <source>
        <strain evidence="11 12">4CA</strain>
    </source>
</reference>
<dbReference type="Pfam" id="PF02108">
    <property type="entry name" value="FliH"/>
    <property type="match status" value="1"/>
</dbReference>
<dbReference type="InterPro" id="IPR000563">
    <property type="entry name" value="Flag_FliH"/>
</dbReference>
<keyword evidence="11" id="KW-0969">Cilium</keyword>
<dbReference type="GO" id="GO:0009288">
    <property type="term" value="C:bacterial-type flagellum"/>
    <property type="evidence" value="ECO:0007669"/>
    <property type="project" value="InterPro"/>
</dbReference>
<dbReference type="AlphaFoldDB" id="A0A063XZS3"/>
<keyword evidence="9" id="KW-1006">Bacterial flagellum protein export</keyword>
<gene>
    <name evidence="11" type="ORF">ADINL_1881</name>
</gene>
<protein>
    <recommendedName>
        <fullName evidence="4">Flagellar assembly protein FliH</fullName>
    </recommendedName>
</protein>
<evidence type="ECO:0000256" key="5">
    <source>
        <dbReference type="ARBA" id="ARBA00022448"/>
    </source>
</evidence>
<comment type="subcellular location">
    <subcellularLocation>
        <location evidence="2">Cytoplasm</location>
    </subcellularLocation>
</comment>
<dbReference type="PANTHER" id="PTHR34982">
    <property type="entry name" value="YOP PROTEINS TRANSLOCATION PROTEIN L"/>
    <property type="match status" value="1"/>
</dbReference>
<accession>A0A063XZS3</accession>
<comment type="caution">
    <text evidence="11">The sequence shown here is derived from an EMBL/GenBank/DDBJ whole genome shotgun (WGS) entry which is preliminary data.</text>
</comment>
<dbReference type="GO" id="GO:0005829">
    <property type="term" value="C:cytosol"/>
    <property type="evidence" value="ECO:0007669"/>
    <property type="project" value="TreeGrafter"/>
</dbReference>
<dbReference type="RefSeq" id="WP_036546952.1">
    <property type="nucleotide sequence ID" value="NZ_JMSZ01000028.1"/>
</dbReference>
<dbReference type="InterPro" id="IPR018035">
    <property type="entry name" value="Flagellar_FliH/T3SS_HrpE"/>
</dbReference>
<feature type="domain" description="Flagellar assembly protein FliH/Type III secretion system HrpE" evidence="10">
    <location>
        <begin position="111"/>
        <end position="229"/>
    </location>
</feature>
<dbReference type="PRINTS" id="PR01003">
    <property type="entry name" value="FLGFLIH"/>
</dbReference>
<keyword evidence="11" id="KW-0966">Cell projection</keyword>
<dbReference type="GO" id="GO:0003774">
    <property type="term" value="F:cytoskeletal motor activity"/>
    <property type="evidence" value="ECO:0007669"/>
    <property type="project" value="InterPro"/>
</dbReference>
<dbReference type="GO" id="GO:0044781">
    <property type="term" value="P:bacterial-type flagellum organization"/>
    <property type="evidence" value="ECO:0007669"/>
    <property type="project" value="UniProtKB-KW"/>
</dbReference>
<sequence>MKQDNLRPVKIPAAEARQLTRWELPLMDAGVVDQAFQTVSPASQVTVVEEEIEVEKLTLAEIEQIREDAAKEGFAQGREEGFAQGLAAGERQGYEQGLESGLAEIQRQQALLMGVCQALANPVAAQEQELEKLLTGLVQGFARAVIDAELQSNPEPICQAVRAALAELPGATLVCDLRVNPADLPVLQALSGLEGVRFIEDPSIEQGGCSVTTDNTRIDHRVSTRFQQITEQLAAALGQSSASVSGE</sequence>
<keyword evidence="7" id="KW-1005">Bacterial flagellum biogenesis</keyword>
<dbReference type="STRING" id="267850.ADINL_1881"/>
<keyword evidence="5" id="KW-0813">Transport</keyword>
<dbReference type="OrthoDB" id="8480773at2"/>
<dbReference type="Proteomes" id="UP000027318">
    <property type="component" value="Unassembled WGS sequence"/>
</dbReference>
<evidence type="ECO:0000256" key="8">
    <source>
        <dbReference type="ARBA" id="ARBA00022927"/>
    </source>
</evidence>
<evidence type="ECO:0000259" key="10">
    <source>
        <dbReference type="Pfam" id="PF02108"/>
    </source>
</evidence>
<comment type="similarity">
    <text evidence="3">Belongs to the FliH family.</text>
</comment>
<evidence type="ECO:0000256" key="7">
    <source>
        <dbReference type="ARBA" id="ARBA00022795"/>
    </source>
</evidence>
<keyword evidence="6" id="KW-0963">Cytoplasm</keyword>
<dbReference type="PANTHER" id="PTHR34982:SF1">
    <property type="entry name" value="FLAGELLAR ASSEMBLY PROTEIN FLIH"/>
    <property type="match status" value="1"/>
</dbReference>